<gene>
    <name evidence="9" type="ORF">Bfra_007627</name>
</gene>
<proteinExistence type="inferred from homology"/>
<keyword evidence="4" id="KW-0809">Transit peptide</keyword>
<dbReference type="PANTHER" id="PTHR36091:SF1">
    <property type="entry name" value="ALTERED INHERITANCE OF MITOCHONDRIA PROTEIN 9, MITOCHONDRIAL"/>
    <property type="match status" value="1"/>
</dbReference>
<dbReference type="GO" id="GO:0016740">
    <property type="term" value="F:transferase activity"/>
    <property type="evidence" value="ECO:0007669"/>
    <property type="project" value="UniProtKB-KW"/>
</dbReference>
<comment type="caution">
    <text evidence="9">The sequence shown here is derived from an EMBL/GenBank/DDBJ whole genome shotgun (WGS) entry which is preliminary data.</text>
</comment>
<evidence type="ECO:0000256" key="6">
    <source>
        <dbReference type="ARBA" id="ARBA00031849"/>
    </source>
</evidence>
<evidence type="ECO:0000256" key="5">
    <source>
        <dbReference type="ARBA" id="ARBA00023128"/>
    </source>
</evidence>
<evidence type="ECO:0000313" key="10">
    <source>
        <dbReference type="Proteomes" id="UP000531561"/>
    </source>
</evidence>
<feature type="compositionally biased region" description="Low complexity" evidence="7">
    <location>
        <begin position="363"/>
        <end position="375"/>
    </location>
</feature>
<dbReference type="Pfam" id="PF01636">
    <property type="entry name" value="APH"/>
    <property type="match status" value="1"/>
</dbReference>
<evidence type="ECO:0000313" key="9">
    <source>
        <dbReference type="EMBL" id="KAF5871114.1"/>
    </source>
</evidence>
<comment type="similarity">
    <text evidence="2">Belongs to the AIM9 family.</text>
</comment>
<reference evidence="9 10" key="1">
    <citation type="journal article" date="2020" name="Phytopathology">
        <title>A high-quality genome resource of Botrytis fragariae, a new and rapidly spreading fungal pathogen causing strawberry gray mold in the U.S.A.</title>
        <authorList>
            <person name="Wu Y."/>
            <person name="Saski C.A."/>
            <person name="Schnabel G."/>
            <person name="Xiao S."/>
            <person name="Hu M."/>
        </authorList>
    </citation>
    <scope>NUCLEOTIDE SEQUENCE [LARGE SCALE GENOMIC DNA]</scope>
    <source>
        <strain evidence="9 10">BVB16</strain>
    </source>
</reference>
<keyword evidence="5" id="KW-0496">Mitochondrion</keyword>
<dbReference type="GeneID" id="59261690"/>
<evidence type="ECO:0000256" key="1">
    <source>
        <dbReference type="ARBA" id="ARBA00004173"/>
    </source>
</evidence>
<dbReference type="RefSeq" id="XP_037190061.1">
    <property type="nucleotide sequence ID" value="XM_037337998.1"/>
</dbReference>
<dbReference type="InterPro" id="IPR011009">
    <property type="entry name" value="Kinase-like_dom_sf"/>
</dbReference>
<dbReference type="OrthoDB" id="2831558at2759"/>
<dbReference type="SUPFAM" id="SSF56112">
    <property type="entry name" value="Protein kinase-like (PK-like)"/>
    <property type="match status" value="1"/>
</dbReference>
<evidence type="ECO:0000256" key="4">
    <source>
        <dbReference type="ARBA" id="ARBA00022946"/>
    </source>
</evidence>
<feature type="region of interest" description="Disordered" evidence="7">
    <location>
        <begin position="363"/>
        <end position="385"/>
    </location>
</feature>
<dbReference type="Gene3D" id="3.30.200.20">
    <property type="entry name" value="Phosphorylase Kinase, domain 1"/>
    <property type="match status" value="1"/>
</dbReference>
<dbReference type="Gene3D" id="3.90.1200.10">
    <property type="match status" value="1"/>
</dbReference>
<dbReference type="EMBL" id="JABFCT010000012">
    <property type="protein sequence ID" value="KAF5871114.1"/>
    <property type="molecule type" value="Genomic_DNA"/>
</dbReference>
<dbReference type="InterPro" id="IPR002575">
    <property type="entry name" value="Aminoglycoside_PTrfase"/>
</dbReference>
<keyword evidence="9" id="KW-0808">Transferase</keyword>
<dbReference type="PANTHER" id="PTHR36091">
    <property type="entry name" value="ALTERED INHERITANCE OF MITOCHONDRIA PROTEIN 9, MITOCHONDRIAL"/>
    <property type="match status" value="1"/>
</dbReference>
<evidence type="ECO:0000259" key="8">
    <source>
        <dbReference type="Pfam" id="PF01636"/>
    </source>
</evidence>
<accession>A0A8H6API6</accession>
<dbReference type="Proteomes" id="UP000531561">
    <property type="component" value="Unassembled WGS sequence"/>
</dbReference>
<evidence type="ECO:0000256" key="7">
    <source>
        <dbReference type="SAM" id="MobiDB-lite"/>
    </source>
</evidence>
<dbReference type="GO" id="GO:0005739">
    <property type="term" value="C:mitochondrion"/>
    <property type="evidence" value="ECO:0007669"/>
    <property type="project" value="UniProtKB-SubCell"/>
</dbReference>
<evidence type="ECO:0000256" key="3">
    <source>
        <dbReference type="ARBA" id="ARBA00016197"/>
    </source>
</evidence>
<sequence length="545" mass="61562">MFSKLLSHAIFRRSVSIPRSSTIPHIQAPSKDPLFPFIYTSGRWVHRDKEQRALRRVDFQFQELCKKVLSLCSEASHIISYEKKEGGFNRVLIFLLNNGKRVVARLPTRVAGPSALTTNSEVATIAYVKSHTTIPVPHILAWSDDASNPIGSEYIIMKHVEGVQLQERWLTMSGSQYTRCVQSACMTMKQLAALEFPAYGSIYFENAPFDSTLKIPLSEGFCIGPHCSTTYWDRSASHTEKGLTVPAGPWKNLAAYASGLVANGHSKLPSTSSQIDLSRPSYFGTVKEHRNLLDLAQIILQKLITQPQIENASAPTLLHADLHARNIYVSDEDPTLITCLIDWQSSSIEPAFTYANDVPDFAAAPEDSPEEAASSHQPSLSEQDIKMQKVASYSNQAYEICMKAFIPKMRVARSVHQLLVRPFQYSNTSWRDSATALRQEFLDLAENWNHLGLVGKCPYRPTPEELAKHQEEHKAFEHVQELKLMLIELLRTNSDGWVPIECWEEVRRAHKKIFDLALETARKGEDESMTEKDVKELWPFDDCKS</sequence>
<keyword evidence="10" id="KW-1185">Reference proteome</keyword>
<dbReference type="AlphaFoldDB" id="A0A8H6API6"/>
<feature type="domain" description="Aminoglycoside phosphotransferase" evidence="8">
    <location>
        <begin position="307"/>
        <end position="350"/>
    </location>
</feature>
<evidence type="ECO:0000256" key="2">
    <source>
        <dbReference type="ARBA" id="ARBA00005543"/>
    </source>
</evidence>
<dbReference type="InterPro" id="IPR051035">
    <property type="entry name" value="Mito_inheritance_9"/>
</dbReference>
<name>A0A8H6API6_9HELO</name>
<comment type="subcellular location">
    <subcellularLocation>
        <location evidence="1">Mitochondrion</location>
    </subcellularLocation>
</comment>
<organism evidence="9 10">
    <name type="scientific">Botrytis fragariae</name>
    <dbReference type="NCBI Taxonomy" id="1964551"/>
    <lineage>
        <taxon>Eukaryota</taxon>
        <taxon>Fungi</taxon>
        <taxon>Dikarya</taxon>
        <taxon>Ascomycota</taxon>
        <taxon>Pezizomycotina</taxon>
        <taxon>Leotiomycetes</taxon>
        <taxon>Helotiales</taxon>
        <taxon>Sclerotiniaceae</taxon>
        <taxon>Botrytis</taxon>
    </lineage>
</organism>
<protein>
    <recommendedName>
        <fullName evidence="3">Altered inheritance of mitochondria protein 9, mitochondrial</fullName>
    </recommendedName>
    <alternativeName>
        <fullName evidence="6">Found in mitochondrial proteome protein 29</fullName>
    </alternativeName>
</protein>